<name>A0A381XD25_9ZZZZ</name>
<dbReference type="SUPFAM" id="SSF82282">
    <property type="entry name" value="Homocysteine S-methyltransferase"/>
    <property type="match status" value="1"/>
</dbReference>
<dbReference type="GO" id="GO:0008270">
    <property type="term" value="F:zinc ion binding"/>
    <property type="evidence" value="ECO:0007669"/>
    <property type="project" value="InterPro"/>
</dbReference>
<keyword evidence="2" id="KW-0808">Transferase</keyword>
<evidence type="ECO:0000256" key="1">
    <source>
        <dbReference type="ARBA" id="ARBA00022603"/>
    </source>
</evidence>
<dbReference type="EMBL" id="UINC01014733">
    <property type="protein sequence ID" value="SVA62626.1"/>
    <property type="molecule type" value="Genomic_DNA"/>
</dbReference>
<evidence type="ECO:0000313" key="4">
    <source>
        <dbReference type="EMBL" id="SVA62626.1"/>
    </source>
</evidence>
<proteinExistence type="predicted"/>
<evidence type="ECO:0000259" key="3">
    <source>
        <dbReference type="PROSITE" id="PS50970"/>
    </source>
</evidence>
<keyword evidence="1" id="KW-0489">Methyltransferase</keyword>
<protein>
    <recommendedName>
        <fullName evidence="3">Hcy-binding domain-containing protein</fullName>
    </recommendedName>
</protein>
<sequence length="309" mass="33364">MSYSRIHEMLSNGGHVLLDGAIGTELIRRGVRWRQHGIEDAPDVIRQIHVDYLNAGADVITSHTFNLTKRNFINFFRDAEHMAEIGAPDLDRKATDLCRSAMTLAKEALQETNKAGTVPIAGSISTMNHPFRPDLSPDAEECSDHHRECSELLADAGADFIFLEGMNNITEMTEAVRGAKVTGLPVWVSLIPDTAGNLLSGESLNEAAAIARKESTDAVLLSGAPLSTISDNLSAILNGTPSGAQATVGRYSPPSWKPDFYPRFDDTHLTTPEQYAEVAEKWFANGVRIVGGSSGTASEHIAAIRGRIG</sequence>
<dbReference type="InterPro" id="IPR017226">
    <property type="entry name" value="BHMT-like"/>
</dbReference>
<gene>
    <name evidence="4" type="ORF">METZ01_LOCUS115480</name>
</gene>
<dbReference type="InterPro" id="IPR036589">
    <property type="entry name" value="HCY_dom_sf"/>
</dbReference>
<dbReference type="InterPro" id="IPR003726">
    <property type="entry name" value="HCY_dom"/>
</dbReference>
<organism evidence="4">
    <name type="scientific">marine metagenome</name>
    <dbReference type="NCBI Taxonomy" id="408172"/>
    <lineage>
        <taxon>unclassified sequences</taxon>
        <taxon>metagenomes</taxon>
        <taxon>ecological metagenomes</taxon>
    </lineage>
</organism>
<dbReference type="GO" id="GO:0032259">
    <property type="term" value="P:methylation"/>
    <property type="evidence" value="ECO:0007669"/>
    <property type="project" value="UniProtKB-KW"/>
</dbReference>
<dbReference type="PANTHER" id="PTHR11103">
    <property type="entry name" value="SLR1189 PROTEIN"/>
    <property type="match status" value="1"/>
</dbReference>
<dbReference type="Gene3D" id="3.20.20.330">
    <property type="entry name" value="Homocysteine-binding-like domain"/>
    <property type="match status" value="1"/>
</dbReference>
<dbReference type="AlphaFoldDB" id="A0A381XD25"/>
<dbReference type="GO" id="GO:0008168">
    <property type="term" value="F:methyltransferase activity"/>
    <property type="evidence" value="ECO:0007669"/>
    <property type="project" value="UniProtKB-KW"/>
</dbReference>
<reference evidence="4" key="1">
    <citation type="submission" date="2018-05" db="EMBL/GenBank/DDBJ databases">
        <authorList>
            <person name="Lanie J.A."/>
            <person name="Ng W.-L."/>
            <person name="Kazmierczak K.M."/>
            <person name="Andrzejewski T.M."/>
            <person name="Davidsen T.M."/>
            <person name="Wayne K.J."/>
            <person name="Tettelin H."/>
            <person name="Glass J.I."/>
            <person name="Rusch D."/>
            <person name="Podicherti R."/>
            <person name="Tsui H.-C.T."/>
            <person name="Winkler M.E."/>
        </authorList>
    </citation>
    <scope>NUCLEOTIDE SEQUENCE</scope>
</reference>
<evidence type="ECO:0000256" key="2">
    <source>
        <dbReference type="ARBA" id="ARBA00022679"/>
    </source>
</evidence>
<dbReference type="PANTHER" id="PTHR11103:SF18">
    <property type="entry name" value="SLR1189 PROTEIN"/>
    <property type="match status" value="1"/>
</dbReference>
<accession>A0A381XD25</accession>
<dbReference type="PROSITE" id="PS50970">
    <property type="entry name" value="HCY"/>
    <property type="match status" value="1"/>
</dbReference>
<dbReference type="GO" id="GO:0009086">
    <property type="term" value="P:methionine biosynthetic process"/>
    <property type="evidence" value="ECO:0007669"/>
    <property type="project" value="InterPro"/>
</dbReference>
<dbReference type="PIRSF" id="PIRSF037505">
    <property type="entry name" value="Betaine_HMT"/>
    <property type="match status" value="1"/>
</dbReference>
<dbReference type="Pfam" id="PF02574">
    <property type="entry name" value="S-methyl_trans"/>
    <property type="match status" value="1"/>
</dbReference>
<feature type="domain" description="Hcy-binding" evidence="3">
    <location>
        <begin position="4"/>
        <end position="308"/>
    </location>
</feature>